<name>A0AAW5X052_9LACO</name>
<feature type="transmembrane region" description="Helical" evidence="1">
    <location>
        <begin position="198"/>
        <end position="220"/>
    </location>
</feature>
<dbReference type="RefSeq" id="WP_269255118.1">
    <property type="nucleotide sequence ID" value="NZ_JAKHEY010000015.1"/>
</dbReference>
<evidence type="ECO:0000313" key="2">
    <source>
        <dbReference type="EMBL" id="MCZ3622751.1"/>
    </source>
</evidence>
<dbReference type="AlphaFoldDB" id="A0AAW5X052"/>
<reference evidence="3" key="1">
    <citation type="submission" date="2022-01" db="EMBL/GenBank/DDBJ databases">
        <title>STING isolate genome collection.</title>
        <authorList>
            <person name="France M."/>
            <person name="Rutt L."/>
            <person name="Humphrys M."/>
            <person name="Ravel J."/>
        </authorList>
    </citation>
    <scope>NUCLEOTIDE SEQUENCE</scope>
    <source>
        <strain evidence="3">C0081E5</strain>
    </source>
</reference>
<evidence type="ECO:0000256" key="1">
    <source>
        <dbReference type="SAM" id="Phobius"/>
    </source>
</evidence>
<protein>
    <submittedName>
        <fullName evidence="3">DUF1430 domain-containing protein</fullName>
    </submittedName>
</protein>
<feature type="transmembrane region" description="Helical" evidence="1">
    <location>
        <begin position="629"/>
        <end position="647"/>
    </location>
</feature>
<keyword evidence="1" id="KW-0472">Membrane</keyword>
<feature type="transmembrane region" description="Helical" evidence="1">
    <location>
        <begin position="272"/>
        <end position="299"/>
    </location>
</feature>
<sequence>MKKIISIFTFLLTLFSFIIIYSVFSLKEYDNLMRIGETQNSFNIYVHQSDISPQDELAFFEYLNHKYDASIILTSTSNDGTIRKSAIVNSQTFPTTTFRLKNVHFTNKKSFYASYQTKSKNQRGTIPTFSPNNKIKLQSLAAYFNAHRQNIDGVYTILVNKDSELIKKELSRFYQVSEKNLLTPNKNFVVDYLNFNNLIFLVILVILVLIFFMVVLYLPISKISSIGIKKLNGWSNLASLFSLINPGIFTTIITSFCLIIGSFLFINYLPNGFILTCLLTHLFILVIYLLANSFSYFIIRKYTISDLLRGRFHLDFALTCIYILKVLMVAATTLFLVMISASLSTLIKENETQRIWEKEGNLLTIHSVGTIFLQNENEANQRMLNFYQQLDSKKQVYYINSEIIASHELIKNNIPAKYSQLEIMTINQTFAKKAFPFIKDYQVDYYIPLSLKSNILEKLLQKIKYQGLTFKEQEQTSPQKIKLKIRYYSNQIEPITYNPTTKKTFKNPIIELLQPHLSDFQISTLSNTGKRSPLKLQNTKSLISQLNKLKNLPQYKELDLKFTTLNSLLAENTSHIATQLKLLCLVLVLVVCLNIITTLFLISCVIANRKKELAIKRLLGYKTRDCYKYEFLFFGLLGLVAGITLIINQVNWLIIILSLFLLLIDYLALYLLIRRIEKKKLTSLLKGGQL</sequence>
<feature type="transmembrane region" description="Helical" evidence="1">
    <location>
        <begin position="240"/>
        <end position="266"/>
    </location>
</feature>
<dbReference type="Proteomes" id="UP001211566">
    <property type="component" value="Unassembled WGS sequence"/>
</dbReference>
<dbReference type="InterPro" id="IPR006541">
    <property type="entry name" value="Bacteriocin_ass"/>
</dbReference>
<feature type="transmembrane region" description="Helical" evidence="1">
    <location>
        <begin position="585"/>
        <end position="608"/>
    </location>
</feature>
<evidence type="ECO:0000313" key="3">
    <source>
        <dbReference type="EMBL" id="MCZ9678940.1"/>
    </source>
</evidence>
<dbReference type="Pfam" id="PF07242">
    <property type="entry name" value="DUF1430"/>
    <property type="match status" value="1"/>
</dbReference>
<feature type="transmembrane region" description="Helical" evidence="1">
    <location>
        <begin position="7"/>
        <end position="24"/>
    </location>
</feature>
<accession>A0AAW5X052</accession>
<organism evidence="3 5">
    <name type="scientific">Lactobacillus mulieris</name>
    <dbReference type="NCBI Taxonomy" id="2508708"/>
    <lineage>
        <taxon>Bacteria</taxon>
        <taxon>Bacillati</taxon>
        <taxon>Bacillota</taxon>
        <taxon>Bacilli</taxon>
        <taxon>Lactobacillales</taxon>
        <taxon>Lactobacillaceae</taxon>
        <taxon>Lactobacillus</taxon>
    </lineage>
</organism>
<feature type="transmembrane region" description="Helical" evidence="1">
    <location>
        <begin position="653"/>
        <end position="673"/>
    </location>
</feature>
<comment type="caution">
    <text evidence="3">The sequence shown here is derived from an EMBL/GenBank/DDBJ whole genome shotgun (WGS) entry which is preliminary data.</text>
</comment>
<evidence type="ECO:0000313" key="4">
    <source>
        <dbReference type="Proteomes" id="UP001211420"/>
    </source>
</evidence>
<evidence type="ECO:0000313" key="5">
    <source>
        <dbReference type="Proteomes" id="UP001211566"/>
    </source>
</evidence>
<reference evidence="2 4" key="2">
    <citation type="submission" date="2022-01" db="EMBL/GenBank/DDBJ databases">
        <title>VMRC isolate genome collection.</title>
        <authorList>
            <person name="France M."/>
            <person name="Rutt L."/>
            <person name="Humphrys M."/>
            <person name="Ravel J."/>
        </authorList>
    </citation>
    <scope>NUCLEOTIDE SEQUENCE [LARGE SCALE GENOMIC DNA]</scope>
    <source>
        <strain evidence="2 4">C0172B4</strain>
    </source>
</reference>
<keyword evidence="1" id="KW-1133">Transmembrane helix</keyword>
<keyword evidence="1" id="KW-0812">Transmembrane</keyword>
<dbReference type="EMBL" id="JAKHEY010000015">
    <property type="protein sequence ID" value="MCZ9678940.1"/>
    <property type="molecule type" value="Genomic_DNA"/>
</dbReference>
<proteinExistence type="predicted"/>
<feature type="transmembrane region" description="Helical" evidence="1">
    <location>
        <begin position="320"/>
        <end position="343"/>
    </location>
</feature>
<keyword evidence="4" id="KW-1185">Reference proteome</keyword>
<gene>
    <name evidence="2" type="ORF">L2772_07815</name>
    <name evidence="3" type="ORF">L2Z99_07720</name>
</gene>
<dbReference type="EMBL" id="JAKHPW010000013">
    <property type="protein sequence ID" value="MCZ3622751.1"/>
    <property type="molecule type" value="Genomic_DNA"/>
</dbReference>
<dbReference type="Proteomes" id="UP001211420">
    <property type="component" value="Unassembled WGS sequence"/>
</dbReference>